<name>A0AAT9FGN2_9BACT</name>
<dbReference type="Gene3D" id="3.40.50.2300">
    <property type="match status" value="2"/>
</dbReference>
<dbReference type="Pfam" id="PF13377">
    <property type="entry name" value="Peripla_BP_3"/>
    <property type="match status" value="1"/>
</dbReference>
<keyword evidence="1" id="KW-0805">Transcription regulation</keyword>
<reference evidence="5" key="1">
    <citation type="submission" date="2024-07" db="EMBL/GenBank/DDBJ databases">
        <title>Complete genome sequence of Verrucomicrobiaceae bacterium NT6N.</title>
        <authorList>
            <person name="Huang C."/>
            <person name="Takami H."/>
            <person name="Hamasaki K."/>
        </authorList>
    </citation>
    <scope>NUCLEOTIDE SEQUENCE</scope>
    <source>
        <strain evidence="5">NT6N</strain>
    </source>
</reference>
<protein>
    <submittedName>
        <fullName evidence="5">XylR family transcriptional regulator</fullName>
    </submittedName>
</protein>
<dbReference type="SMART" id="SM00342">
    <property type="entry name" value="HTH_ARAC"/>
    <property type="match status" value="1"/>
</dbReference>
<dbReference type="PANTHER" id="PTHR30146:SF24">
    <property type="entry name" value="XYLOSE OPERON REGULATORY PROTEIN"/>
    <property type="match status" value="1"/>
</dbReference>
<evidence type="ECO:0000313" key="5">
    <source>
        <dbReference type="EMBL" id="BDS05072.1"/>
    </source>
</evidence>
<dbReference type="Pfam" id="PF12833">
    <property type="entry name" value="HTH_18"/>
    <property type="match status" value="1"/>
</dbReference>
<dbReference type="PROSITE" id="PS00041">
    <property type="entry name" value="HTH_ARAC_FAMILY_1"/>
    <property type="match status" value="1"/>
</dbReference>
<dbReference type="PANTHER" id="PTHR30146">
    <property type="entry name" value="LACI-RELATED TRANSCRIPTIONAL REPRESSOR"/>
    <property type="match status" value="1"/>
</dbReference>
<dbReference type="SUPFAM" id="SSF46689">
    <property type="entry name" value="Homeodomain-like"/>
    <property type="match status" value="2"/>
</dbReference>
<dbReference type="PROSITE" id="PS01124">
    <property type="entry name" value="HTH_ARAC_FAMILY_2"/>
    <property type="match status" value="1"/>
</dbReference>
<dbReference type="SUPFAM" id="SSF53822">
    <property type="entry name" value="Periplasmic binding protein-like I"/>
    <property type="match status" value="1"/>
</dbReference>
<keyword evidence="3" id="KW-0804">Transcription</keyword>
<dbReference type="EMBL" id="AP026866">
    <property type="protein sequence ID" value="BDS05072.1"/>
    <property type="molecule type" value="Genomic_DNA"/>
</dbReference>
<dbReference type="InterPro" id="IPR009057">
    <property type="entry name" value="Homeodomain-like_sf"/>
</dbReference>
<dbReference type="GO" id="GO:0000976">
    <property type="term" value="F:transcription cis-regulatory region binding"/>
    <property type="evidence" value="ECO:0007669"/>
    <property type="project" value="TreeGrafter"/>
</dbReference>
<evidence type="ECO:0000256" key="1">
    <source>
        <dbReference type="ARBA" id="ARBA00023015"/>
    </source>
</evidence>
<feature type="domain" description="HTH araC/xylS-type" evidence="4">
    <location>
        <begin position="284"/>
        <end position="382"/>
    </location>
</feature>
<dbReference type="KEGG" id="osu:NT6N_01120"/>
<evidence type="ECO:0000256" key="3">
    <source>
        <dbReference type="ARBA" id="ARBA00023163"/>
    </source>
</evidence>
<dbReference type="InterPro" id="IPR018062">
    <property type="entry name" value="HTH_AraC-typ_CS"/>
</dbReference>
<dbReference type="InterPro" id="IPR028082">
    <property type="entry name" value="Peripla_BP_I"/>
</dbReference>
<dbReference type="InterPro" id="IPR046335">
    <property type="entry name" value="LacI/GalR-like_sensor"/>
</dbReference>
<sequence length="394" mass="44320">MGKHISPEKKHTTILVAFDWYDHRVYRGIAQYCKEHHWHLSPYCFSERIIPVNWPGDGAITCFGDIQGESILGLDMPKVDVTLRDMPQQIPRVVVDNDLIGKKAASHFLKRGFKEFAYFSWGDVEINQIRKEAFINSLSDEGVTEDHIHIIHQPDECLIRDWKAHTEALIEQVKDLPRPLAVFTGQDNLGVTLVEACVDAGISVPEEIAVLGVDNIVFLCECSVVPLSSIDTHLEDLGYAAAEQLGRLLSGEIDNSEPVRTVPPGDVINRRSTESIAISHIPVANALKLMRSKFKDNLTLEDVYEHVGLSKRGLEKAFKKHLNDSPASVLRQIRLNYAKKCLTQSDIKIEAIALECGYSNSSNLSHAFNREIGIPPLEYRNRYRSPLFSSRNSN</sequence>
<organism evidence="5">
    <name type="scientific">Oceaniferula spumae</name>
    <dbReference type="NCBI Taxonomy" id="2979115"/>
    <lineage>
        <taxon>Bacteria</taxon>
        <taxon>Pseudomonadati</taxon>
        <taxon>Verrucomicrobiota</taxon>
        <taxon>Verrucomicrobiia</taxon>
        <taxon>Verrucomicrobiales</taxon>
        <taxon>Verrucomicrobiaceae</taxon>
        <taxon>Oceaniferula</taxon>
    </lineage>
</organism>
<dbReference type="InterPro" id="IPR018060">
    <property type="entry name" value="HTH_AraC"/>
</dbReference>
<gene>
    <name evidence="5" type="ORF">NT6N_01120</name>
</gene>
<keyword evidence="2" id="KW-0238">DNA-binding</keyword>
<dbReference type="Gene3D" id="1.10.10.60">
    <property type="entry name" value="Homeodomain-like"/>
    <property type="match status" value="1"/>
</dbReference>
<dbReference type="AlphaFoldDB" id="A0AAT9FGN2"/>
<evidence type="ECO:0000256" key="2">
    <source>
        <dbReference type="ARBA" id="ARBA00023125"/>
    </source>
</evidence>
<accession>A0AAT9FGN2</accession>
<proteinExistence type="predicted"/>
<dbReference type="GO" id="GO:0003700">
    <property type="term" value="F:DNA-binding transcription factor activity"/>
    <property type="evidence" value="ECO:0007669"/>
    <property type="project" value="InterPro"/>
</dbReference>
<evidence type="ECO:0000259" key="4">
    <source>
        <dbReference type="PROSITE" id="PS01124"/>
    </source>
</evidence>
<dbReference type="CDD" id="cd01543">
    <property type="entry name" value="PBP1_XylR"/>
    <property type="match status" value="1"/>
</dbReference>